<feature type="transmembrane region" description="Helical" evidence="7">
    <location>
        <begin position="57"/>
        <end position="77"/>
    </location>
</feature>
<dbReference type="InterPro" id="IPR036259">
    <property type="entry name" value="MFS_trans_sf"/>
</dbReference>
<dbReference type="Gene3D" id="1.20.1250.20">
    <property type="entry name" value="MFS general substrate transporter like domains"/>
    <property type="match status" value="1"/>
</dbReference>
<organism evidence="9 10">
    <name type="scientific">Parafrankia soli</name>
    <dbReference type="NCBI Taxonomy" id="2599596"/>
    <lineage>
        <taxon>Bacteria</taxon>
        <taxon>Bacillati</taxon>
        <taxon>Actinomycetota</taxon>
        <taxon>Actinomycetes</taxon>
        <taxon>Frankiales</taxon>
        <taxon>Frankiaceae</taxon>
        <taxon>Parafrankia</taxon>
    </lineage>
</organism>
<proteinExistence type="predicted"/>
<dbReference type="GO" id="GO:0005886">
    <property type="term" value="C:plasma membrane"/>
    <property type="evidence" value="ECO:0007669"/>
    <property type="project" value="UniProtKB-SubCell"/>
</dbReference>
<dbReference type="PROSITE" id="PS50850">
    <property type="entry name" value="MFS"/>
    <property type="match status" value="1"/>
</dbReference>
<dbReference type="PANTHER" id="PTHR42718:SF46">
    <property type="entry name" value="BLR6921 PROTEIN"/>
    <property type="match status" value="1"/>
</dbReference>
<feature type="transmembrane region" description="Helical" evidence="7">
    <location>
        <begin position="211"/>
        <end position="230"/>
    </location>
</feature>
<gene>
    <name evidence="9" type="ORF">BBK14_30900</name>
</gene>
<dbReference type="PRINTS" id="PR01036">
    <property type="entry name" value="TCRTETB"/>
</dbReference>
<evidence type="ECO:0000256" key="6">
    <source>
        <dbReference type="ARBA" id="ARBA00023136"/>
    </source>
</evidence>
<evidence type="ECO:0000256" key="2">
    <source>
        <dbReference type="ARBA" id="ARBA00022448"/>
    </source>
</evidence>
<feature type="transmembrane region" description="Helical" evidence="7">
    <location>
        <begin position="308"/>
        <end position="328"/>
    </location>
</feature>
<reference evidence="10" key="1">
    <citation type="submission" date="2016-07" db="EMBL/GenBank/DDBJ databases">
        <title>Frankia sp. NRRL B-16219 Genome sequencing.</title>
        <authorList>
            <person name="Ghodhbane-Gtari F."/>
            <person name="Swanson E."/>
            <person name="Gueddou A."/>
            <person name="Louati M."/>
            <person name="Nouioui I."/>
            <person name="Hezbri K."/>
            <person name="Abebe-Akele F."/>
            <person name="Simpson S."/>
            <person name="Morris K."/>
            <person name="Thomas K."/>
            <person name="Gtari M."/>
            <person name="Tisa L.S."/>
        </authorList>
    </citation>
    <scope>NUCLEOTIDE SEQUENCE [LARGE SCALE GENOMIC DNA]</scope>
    <source>
        <strain evidence="10">NRRL B-16219</strain>
    </source>
</reference>
<feature type="transmembrane region" description="Helical" evidence="7">
    <location>
        <begin position="236"/>
        <end position="258"/>
    </location>
</feature>
<dbReference type="CDD" id="cd17321">
    <property type="entry name" value="MFS_MMR_MDR_like"/>
    <property type="match status" value="1"/>
</dbReference>
<sequence length="482" mass="49185">MRIAAHPSTESAPSTADPLRWRALAAIAAGQLMVAVDVTIMNIALPSAQRSLHLSTAQRQWVITLFALAYGGFLLLGGRLSDLIGRKRCLLIGLAGFAAASALGGAAVNSTMLLVARALQGIFGALFTPSALALLGTTFTEPAERGKAFGIYGTVMAGSSGIGLILGGVLTSYLDWRWCMLVSLPIAVGAAAGVSATVRATPRRLGTEVDIVGAVLATTGLMALVLGFTRAESQGWATPITLGVLAAGVILLALFVLVESRTGAALLPLRVVRERRRAGAYLAVLCMAIGMFAGFFFLTFYLQDILGYSPIKAGLAFLPFTAAIMLGVRVIRGFLMRAPLRLLLCPGLLACAAGLALLGLLRADGGYVTGALPVVVLLGLGVGCVLLPANNIATLGAGPDTGVAGAIVMTSQQIGASLGTALLGSIAATATTAYVHSHAAAADLPARAAVHGYNVAGLSGAAFLCLATTLVFLLTGPRNPNQ</sequence>
<feature type="transmembrane region" description="Helical" evidence="7">
    <location>
        <begin position="89"/>
        <end position="108"/>
    </location>
</feature>
<evidence type="ECO:0000256" key="1">
    <source>
        <dbReference type="ARBA" id="ARBA00004651"/>
    </source>
</evidence>
<keyword evidence="2" id="KW-0813">Transport</keyword>
<dbReference type="AlphaFoldDB" id="A0A1S1RFG7"/>
<comment type="caution">
    <text evidence="9">The sequence shown here is derived from an EMBL/GenBank/DDBJ whole genome shotgun (WGS) entry which is preliminary data.</text>
</comment>
<keyword evidence="5 7" id="KW-1133">Transmembrane helix</keyword>
<evidence type="ECO:0000313" key="10">
    <source>
        <dbReference type="Proteomes" id="UP000179769"/>
    </source>
</evidence>
<feature type="domain" description="Major facilitator superfamily (MFS) profile" evidence="8">
    <location>
        <begin position="23"/>
        <end position="479"/>
    </location>
</feature>
<feature type="transmembrane region" description="Helical" evidence="7">
    <location>
        <begin position="367"/>
        <end position="387"/>
    </location>
</feature>
<feature type="transmembrane region" description="Helical" evidence="7">
    <location>
        <begin position="414"/>
        <end position="435"/>
    </location>
</feature>
<dbReference type="PANTHER" id="PTHR42718">
    <property type="entry name" value="MAJOR FACILITATOR SUPERFAMILY MULTIDRUG TRANSPORTER MFSC"/>
    <property type="match status" value="1"/>
</dbReference>
<evidence type="ECO:0000313" key="9">
    <source>
        <dbReference type="EMBL" id="OHV44521.1"/>
    </source>
</evidence>
<dbReference type="InterPro" id="IPR005829">
    <property type="entry name" value="Sugar_transporter_CS"/>
</dbReference>
<dbReference type="GO" id="GO:0022857">
    <property type="term" value="F:transmembrane transporter activity"/>
    <property type="evidence" value="ECO:0007669"/>
    <property type="project" value="InterPro"/>
</dbReference>
<evidence type="ECO:0000256" key="5">
    <source>
        <dbReference type="ARBA" id="ARBA00022989"/>
    </source>
</evidence>
<dbReference type="RefSeq" id="WP_071059879.1">
    <property type="nucleotide sequence ID" value="NZ_MAXA01000020.1"/>
</dbReference>
<name>A0A1S1RFG7_9ACTN</name>
<feature type="transmembrane region" description="Helical" evidence="7">
    <location>
        <begin position="455"/>
        <end position="474"/>
    </location>
</feature>
<feature type="transmembrane region" description="Helical" evidence="7">
    <location>
        <begin position="21"/>
        <end position="45"/>
    </location>
</feature>
<dbReference type="OrthoDB" id="4668943at2"/>
<comment type="subcellular location">
    <subcellularLocation>
        <location evidence="1">Cell membrane</location>
        <topology evidence="1">Multi-pass membrane protein</topology>
    </subcellularLocation>
</comment>
<feature type="transmembrane region" description="Helical" evidence="7">
    <location>
        <begin position="340"/>
        <end position="361"/>
    </location>
</feature>
<keyword evidence="4 7" id="KW-0812">Transmembrane</keyword>
<dbReference type="InterPro" id="IPR020846">
    <property type="entry name" value="MFS_dom"/>
</dbReference>
<feature type="transmembrane region" description="Helical" evidence="7">
    <location>
        <begin position="114"/>
        <end position="137"/>
    </location>
</feature>
<dbReference type="EMBL" id="MAXA01000020">
    <property type="protein sequence ID" value="OHV44521.1"/>
    <property type="molecule type" value="Genomic_DNA"/>
</dbReference>
<accession>A0A1S1RFG7</accession>
<keyword evidence="10" id="KW-1185">Reference proteome</keyword>
<feature type="transmembrane region" description="Helical" evidence="7">
    <location>
        <begin position="149"/>
        <end position="174"/>
    </location>
</feature>
<dbReference type="Gene3D" id="1.20.1720.10">
    <property type="entry name" value="Multidrug resistance protein D"/>
    <property type="match status" value="1"/>
</dbReference>
<evidence type="ECO:0000256" key="7">
    <source>
        <dbReference type="SAM" id="Phobius"/>
    </source>
</evidence>
<evidence type="ECO:0000259" key="8">
    <source>
        <dbReference type="PROSITE" id="PS50850"/>
    </source>
</evidence>
<feature type="transmembrane region" description="Helical" evidence="7">
    <location>
        <begin position="279"/>
        <end position="302"/>
    </location>
</feature>
<evidence type="ECO:0000256" key="4">
    <source>
        <dbReference type="ARBA" id="ARBA00022692"/>
    </source>
</evidence>
<evidence type="ECO:0000256" key="3">
    <source>
        <dbReference type="ARBA" id="ARBA00022475"/>
    </source>
</evidence>
<dbReference type="SUPFAM" id="SSF103473">
    <property type="entry name" value="MFS general substrate transporter"/>
    <property type="match status" value="2"/>
</dbReference>
<dbReference type="Pfam" id="PF07690">
    <property type="entry name" value="MFS_1"/>
    <property type="match status" value="1"/>
</dbReference>
<feature type="transmembrane region" description="Helical" evidence="7">
    <location>
        <begin position="180"/>
        <end position="199"/>
    </location>
</feature>
<keyword evidence="3" id="KW-1003">Cell membrane</keyword>
<keyword evidence="6 7" id="KW-0472">Membrane</keyword>
<dbReference type="PROSITE" id="PS00216">
    <property type="entry name" value="SUGAR_TRANSPORT_1"/>
    <property type="match status" value="1"/>
</dbReference>
<dbReference type="InterPro" id="IPR011701">
    <property type="entry name" value="MFS"/>
</dbReference>
<protein>
    <submittedName>
        <fullName evidence="9">Puromycin resistance protein pur8</fullName>
    </submittedName>
</protein>
<dbReference type="Proteomes" id="UP000179769">
    <property type="component" value="Unassembled WGS sequence"/>
</dbReference>